<protein>
    <submittedName>
        <fullName evidence="2">Uncharacterized protein</fullName>
    </submittedName>
</protein>
<gene>
    <name evidence="2" type="ORF">ADUPG1_013240</name>
</gene>
<evidence type="ECO:0000313" key="3">
    <source>
        <dbReference type="Proteomes" id="UP001057375"/>
    </source>
</evidence>
<keyword evidence="3" id="KW-1185">Reference proteome</keyword>
<feature type="compositionally biased region" description="Basic and acidic residues" evidence="1">
    <location>
        <begin position="46"/>
        <end position="57"/>
    </location>
</feature>
<proteinExistence type="predicted"/>
<dbReference type="Proteomes" id="UP001057375">
    <property type="component" value="Unassembled WGS sequence"/>
</dbReference>
<sequence>MRTIYHTNSYSRTGDEHLKKFKESTRMLKSELERHLAKTPINKALTSDDPKMSKDGGKVSPWTCITEKTKIMIDTEVDDVDEDDIFTSLDAYFKTEDDTELYAELETVNMKGTSLDALREYLQYHVTKTEDVWSQRKQKD</sequence>
<dbReference type="EMBL" id="BQXS01012636">
    <property type="protein sequence ID" value="GKT26102.1"/>
    <property type="molecule type" value="Genomic_DNA"/>
</dbReference>
<evidence type="ECO:0000313" key="2">
    <source>
        <dbReference type="EMBL" id="GKT26102.1"/>
    </source>
</evidence>
<evidence type="ECO:0000256" key="1">
    <source>
        <dbReference type="SAM" id="MobiDB-lite"/>
    </source>
</evidence>
<name>A0ABQ5K5V0_9EUKA</name>
<comment type="caution">
    <text evidence="2">The sequence shown here is derived from an EMBL/GenBank/DDBJ whole genome shotgun (WGS) entry which is preliminary data.</text>
</comment>
<reference evidence="2" key="1">
    <citation type="submission" date="2022-03" db="EMBL/GenBank/DDBJ databases">
        <title>Draft genome sequence of Aduncisulcus paluster, a free-living microaerophilic Fornicata.</title>
        <authorList>
            <person name="Yuyama I."/>
            <person name="Kume K."/>
            <person name="Tamura T."/>
            <person name="Inagaki Y."/>
            <person name="Hashimoto T."/>
        </authorList>
    </citation>
    <scope>NUCLEOTIDE SEQUENCE</scope>
    <source>
        <strain evidence="2">NY0171</strain>
    </source>
</reference>
<organism evidence="2 3">
    <name type="scientific">Aduncisulcus paluster</name>
    <dbReference type="NCBI Taxonomy" id="2918883"/>
    <lineage>
        <taxon>Eukaryota</taxon>
        <taxon>Metamonada</taxon>
        <taxon>Carpediemonas-like organisms</taxon>
        <taxon>Aduncisulcus</taxon>
    </lineage>
</organism>
<feature type="region of interest" description="Disordered" evidence="1">
    <location>
        <begin position="39"/>
        <end position="60"/>
    </location>
</feature>
<accession>A0ABQ5K5V0</accession>